<proteinExistence type="predicted"/>
<keyword evidence="4" id="KW-1185">Reference proteome</keyword>
<dbReference type="EMBL" id="CAUDKV010000012">
    <property type="protein sequence ID" value="CAJ0878757.1"/>
    <property type="molecule type" value="Genomic_DNA"/>
</dbReference>
<dbReference type="Proteomes" id="UP001190452">
    <property type="component" value="Unassembled WGS sequence"/>
</dbReference>
<evidence type="ECO:0000313" key="4">
    <source>
        <dbReference type="Proteomes" id="UP001190452"/>
    </source>
</evidence>
<organism evidence="1 3">
    <name type="scientific">Ralstonia mannitolilytica</name>
    <dbReference type="NCBI Taxonomy" id="105219"/>
    <lineage>
        <taxon>Bacteria</taxon>
        <taxon>Pseudomonadati</taxon>
        <taxon>Pseudomonadota</taxon>
        <taxon>Betaproteobacteria</taxon>
        <taxon>Burkholderiales</taxon>
        <taxon>Burkholderiaceae</taxon>
        <taxon>Ralstonia</taxon>
    </lineage>
</organism>
<evidence type="ECO:0000313" key="2">
    <source>
        <dbReference type="EMBL" id="CAJ0878757.1"/>
    </source>
</evidence>
<dbReference type="AlphaFoldDB" id="A0AAD2ALA9"/>
<sequence>MKNKTISELQVLVNTTEVPTSTRDAARLELLHRERSGQRTNASRTVQANPLDSLAEAASRALGFRDYGHGDDMRRMAQPAVVSGTIDLAEFIVDGNPAPNIYGVQNRPAGETLPLDPRAVIEQHSRCAQAGARIIVATPRDKAIAIKDEKTDGLLGFYEDPQLLRVVDPAAFQTLADGADATASAMPTHDAVFTWPSVPTAAFRTAITRAQNRALGGGENLRSALLDAILRGLAEYCDGLLLAAIAATTPAAFSFGAAAARHLKLEDLRGLVGTNGAGAAFRGDGAFVLNPGIPAELTAAHTESFIGAFGTAGIALWPTLDVHVRRMNVDGDLDVICLANAQAVVADPTKFWTVAA</sequence>
<protein>
    <submittedName>
        <fullName evidence="1">Uncharacterized protein</fullName>
    </submittedName>
</protein>
<evidence type="ECO:0000313" key="1">
    <source>
        <dbReference type="EMBL" id="CAJ0682355.1"/>
    </source>
</evidence>
<comment type="caution">
    <text evidence="1">The sequence shown here is derived from an EMBL/GenBank/DDBJ whole genome shotgun (WGS) entry which is preliminary data.</text>
</comment>
<reference evidence="1 4" key="1">
    <citation type="submission" date="2023-07" db="EMBL/GenBank/DDBJ databases">
        <authorList>
            <person name="Peeters C."/>
        </authorList>
    </citation>
    <scope>NUCLEOTIDE SEQUENCE</scope>
    <source>
        <strain evidence="2 4">R-77569</strain>
        <strain evidence="1">R-77591</strain>
    </source>
</reference>
<gene>
    <name evidence="2" type="ORF">R77569_03016</name>
    <name evidence="1" type="ORF">R77591_01799</name>
</gene>
<dbReference type="EMBL" id="CATVXE010000006">
    <property type="protein sequence ID" value="CAJ0682355.1"/>
    <property type="molecule type" value="Genomic_DNA"/>
</dbReference>
<dbReference type="RefSeq" id="WP_222328788.1">
    <property type="nucleotide sequence ID" value="NZ_CATVXE010000006.1"/>
</dbReference>
<dbReference type="Proteomes" id="UP001190002">
    <property type="component" value="Unassembled WGS sequence"/>
</dbReference>
<accession>A0AAD2ALA9</accession>
<evidence type="ECO:0000313" key="3">
    <source>
        <dbReference type="Proteomes" id="UP001190002"/>
    </source>
</evidence>
<name>A0AAD2ALA9_9RALS</name>